<dbReference type="GO" id="GO:0140664">
    <property type="term" value="F:ATP-dependent DNA damage sensor activity"/>
    <property type="evidence" value="ECO:0007669"/>
    <property type="project" value="InterPro"/>
</dbReference>
<accession>K3WE37</accession>
<feature type="region of interest" description="Disordered" evidence="2">
    <location>
        <begin position="32"/>
        <end position="63"/>
    </location>
</feature>
<dbReference type="Proteomes" id="UP000019132">
    <property type="component" value="Unassembled WGS sequence"/>
</dbReference>
<dbReference type="InterPro" id="IPR016151">
    <property type="entry name" value="DNA_mismatch_repair_MutS_N"/>
</dbReference>
<dbReference type="VEuPathDB" id="FungiDB:PYU1_G003221"/>
<dbReference type="SUPFAM" id="SSF55271">
    <property type="entry name" value="DNA repair protein MutS, domain I"/>
    <property type="match status" value="1"/>
</dbReference>
<evidence type="ECO:0008006" key="7">
    <source>
        <dbReference type="Google" id="ProtNLM"/>
    </source>
</evidence>
<dbReference type="PANTHER" id="PTHR11361">
    <property type="entry name" value="DNA MISMATCH REPAIR PROTEIN MUTS FAMILY MEMBER"/>
    <property type="match status" value="1"/>
</dbReference>
<evidence type="ECO:0000259" key="4">
    <source>
        <dbReference type="Pfam" id="PF05188"/>
    </source>
</evidence>
<dbReference type="Gene3D" id="3.40.1170.10">
    <property type="entry name" value="DNA repair protein MutS, domain I"/>
    <property type="match status" value="1"/>
</dbReference>
<dbReference type="Pfam" id="PF01624">
    <property type="entry name" value="MutS_I"/>
    <property type="match status" value="1"/>
</dbReference>
<dbReference type="Pfam" id="PF05188">
    <property type="entry name" value="MutS_II"/>
    <property type="match status" value="1"/>
</dbReference>
<evidence type="ECO:0000256" key="2">
    <source>
        <dbReference type="SAM" id="MobiDB-lite"/>
    </source>
</evidence>
<reference evidence="6" key="2">
    <citation type="submission" date="2010-04" db="EMBL/GenBank/DDBJ databases">
        <authorList>
            <person name="Buell R."/>
            <person name="Hamilton J."/>
            <person name="Hostetler J."/>
        </authorList>
    </citation>
    <scope>NUCLEOTIDE SEQUENCE [LARGE SCALE GENOMIC DNA]</scope>
    <source>
        <strain evidence="6">DAOM:BR144</strain>
    </source>
</reference>
<feature type="domain" description="DNA mismatch repair protein MutS connector" evidence="4">
    <location>
        <begin position="240"/>
        <end position="387"/>
    </location>
</feature>
<proteinExistence type="predicted"/>
<keyword evidence="1" id="KW-0234">DNA repair</keyword>
<dbReference type="GO" id="GO:0006298">
    <property type="term" value="P:mismatch repair"/>
    <property type="evidence" value="ECO:0007669"/>
    <property type="project" value="InterPro"/>
</dbReference>
<reference evidence="5" key="3">
    <citation type="submission" date="2015-02" db="UniProtKB">
        <authorList>
            <consortium name="EnsemblProtists"/>
        </authorList>
    </citation>
    <scope>IDENTIFICATION</scope>
    <source>
        <strain evidence="5">DAOM BR144</strain>
    </source>
</reference>
<evidence type="ECO:0000313" key="5">
    <source>
        <dbReference type="EnsemblProtists" id="PYU1_T003228"/>
    </source>
</evidence>
<evidence type="ECO:0000259" key="3">
    <source>
        <dbReference type="Pfam" id="PF01624"/>
    </source>
</evidence>
<dbReference type="GO" id="GO:0005524">
    <property type="term" value="F:ATP binding"/>
    <property type="evidence" value="ECO:0007669"/>
    <property type="project" value="InterPro"/>
</dbReference>
<reference evidence="6" key="1">
    <citation type="journal article" date="2010" name="Genome Biol.">
        <title>Genome sequence of the necrotrophic plant pathogen Pythium ultimum reveals original pathogenicity mechanisms and effector repertoire.</title>
        <authorList>
            <person name="Levesque C.A."/>
            <person name="Brouwer H."/>
            <person name="Cano L."/>
            <person name="Hamilton J.P."/>
            <person name="Holt C."/>
            <person name="Huitema E."/>
            <person name="Raffaele S."/>
            <person name="Robideau G.P."/>
            <person name="Thines M."/>
            <person name="Win J."/>
            <person name="Zerillo M.M."/>
            <person name="Beakes G.W."/>
            <person name="Boore J.L."/>
            <person name="Busam D."/>
            <person name="Dumas B."/>
            <person name="Ferriera S."/>
            <person name="Fuerstenberg S.I."/>
            <person name="Gachon C.M."/>
            <person name="Gaulin E."/>
            <person name="Govers F."/>
            <person name="Grenville-Briggs L."/>
            <person name="Horner N."/>
            <person name="Hostetler J."/>
            <person name="Jiang R.H."/>
            <person name="Johnson J."/>
            <person name="Krajaejun T."/>
            <person name="Lin H."/>
            <person name="Meijer H.J."/>
            <person name="Moore B."/>
            <person name="Morris P."/>
            <person name="Phuntmart V."/>
            <person name="Puiu D."/>
            <person name="Shetty J."/>
            <person name="Stajich J.E."/>
            <person name="Tripathy S."/>
            <person name="Wawra S."/>
            <person name="van West P."/>
            <person name="Whitty B.R."/>
            <person name="Coutinho P.M."/>
            <person name="Henrissat B."/>
            <person name="Martin F."/>
            <person name="Thomas P.D."/>
            <person name="Tyler B.M."/>
            <person name="De Vries R.P."/>
            <person name="Kamoun S."/>
            <person name="Yandell M."/>
            <person name="Tisserat N."/>
            <person name="Buell C.R."/>
        </authorList>
    </citation>
    <scope>NUCLEOTIDE SEQUENCE</scope>
    <source>
        <strain evidence="6">DAOM:BR144</strain>
    </source>
</reference>
<dbReference type="EMBL" id="GL376603">
    <property type="status" value="NOT_ANNOTATED_CDS"/>
    <property type="molecule type" value="Genomic_DNA"/>
</dbReference>
<dbReference type="HOGENOM" id="CLU_614669_0_0_1"/>
<organism evidence="5 6">
    <name type="scientific">Globisporangium ultimum (strain ATCC 200006 / CBS 805.95 / DAOM BR144)</name>
    <name type="common">Pythium ultimum</name>
    <dbReference type="NCBI Taxonomy" id="431595"/>
    <lineage>
        <taxon>Eukaryota</taxon>
        <taxon>Sar</taxon>
        <taxon>Stramenopiles</taxon>
        <taxon>Oomycota</taxon>
        <taxon>Peronosporomycetes</taxon>
        <taxon>Pythiales</taxon>
        <taxon>Pythiaceae</taxon>
        <taxon>Globisporangium</taxon>
    </lineage>
</organism>
<dbReference type="InterPro" id="IPR045076">
    <property type="entry name" value="MutS"/>
</dbReference>
<sequence>MQQIAGRTSTYFAARSATPATTDAYAAISNVRARKRTRQQQKASARDEVPAAATTGLSNNDATKQQLTEMEKQVVAIRAQHPDMLLLFECGYRMRMFADDAENASAVLGIRVHSYKSFRQASVPVFRTLHHCRKLVDAGYKVGIAKQTETVAMHAHTSSTSAGTIRRPLLQRSVVDVYTRATIPLPEPVNQYEDADDTEAEPELEPPTRFILSLVEETDHHTTFFKHKLHEVSHSTCSASKQADEVTIGIFAHDVHIGESIYEEFHDDATRKHLRELLDLVRPIELVLPVGKLSAYTEQLLHSYANQREEIAQDQGDRQQQQQEKRIRIERLENGHFDWHDARTRFTTFFDAAEREYSNFSTRPTLPALSTCCFGGMWAYLRALQLEKTLVSAKYSRALAASTPSTQRFKLPSESLHDLDVFRNAVSLVISLAALSVSEFEIMCLL</sequence>
<dbReference type="Gene3D" id="3.30.420.110">
    <property type="entry name" value="MutS, connector domain"/>
    <property type="match status" value="1"/>
</dbReference>
<keyword evidence="6" id="KW-1185">Reference proteome</keyword>
<protein>
    <recommendedName>
        <fullName evidence="7">DNA mismatch repair protein MutS-like N-terminal domain-containing protein</fullName>
    </recommendedName>
</protein>
<dbReference type="STRING" id="431595.K3WE37"/>
<dbReference type="GO" id="GO:0005634">
    <property type="term" value="C:nucleus"/>
    <property type="evidence" value="ECO:0007669"/>
    <property type="project" value="TreeGrafter"/>
</dbReference>
<dbReference type="InterPro" id="IPR036678">
    <property type="entry name" value="MutS_con_dom_sf"/>
</dbReference>
<dbReference type="AlphaFoldDB" id="K3WE37"/>
<dbReference type="PANTHER" id="PTHR11361:SF122">
    <property type="entry name" value="DNA MISMATCH REPAIR PROTEIN MSH3"/>
    <property type="match status" value="1"/>
</dbReference>
<keyword evidence="1" id="KW-0227">DNA damage</keyword>
<dbReference type="InterPro" id="IPR007860">
    <property type="entry name" value="DNA_mmatch_repair_MutS_con_dom"/>
</dbReference>
<dbReference type="InterPro" id="IPR007695">
    <property type="entry name" value="DNA_mismatch_repair_MutS-lik_N"/>
</dbReference>
<evidence type="ECO:0000256" key="1">
    <source>
        <dbReference type="ARBA" id="ARBA00023204"/>
    </source>
</evidence>
<feature type="domain" description="DNA mismatch repair protein MutS-like N-terminal" evidence="3">
    <location>
        <begin position="68"/>
        <end position="183"/>
    </location>
</feature>
<dbReference type="InParanoid" id="K3WE37"/>
<dbReference type="GO" id="GO:0030983">
    <property type="term" value="F:mismatched DNA binding"/>
    <property type="evidence" value="ECO:0007669"/>
    <property type="project" value="InterPro"/>
</dbReference>
<dbReference type="GO" id="GO:0006312">
    <property type="term" value="P:mitotic recombination"/>
    <property type="evidence" value="ECO:0007669"/>
    <property type="project" value="TreeGrafter"/>
</dbReference>
<dbReference type="EnsemblProtists" id="PYU1_T003228">
    <property type="protein sequence ID" value="PYU1_T003228"/>
    <property type="gene ID" value="PYU1_G003221"/>
</dbReference>
<evidence type="ECO:0000313" key="6">
    <source>
        <dbReference type="Proteomes" id="UP000019132"/>
    </source>
</evidence>
<name>K3WE37_GLOUD</name>
<dbReference type="eggNOG" id="KOG0218">
    <property type="taxonomic scope" value="Eukaryota"/>
</dbReference>